<feature type="transmembrane region" description="Helical" evidence="1">
    <location>
        <begin position="83"/>
        <end position="110"/>
    </location>
</feature>
<evidence type="ECO:0000313" key="3">
    <source>
        <dbReference type="Proteomes" id="UP000772434"/>
    </source>
</evidence>
<name>A0A9P5PWP5_9AGAR</name>
<keyword evidence="1" id="KW-0472">Membrane</keyword>
<feature type="transmembrane region" description="Helical" evidence="1">
    <location>
        <begin position="139"/>
        <end position="160"/>
    </location>
</feature>
<accession>A0A9P5PWP5</accession>
<gene>
    <name evidence="2" type="ORF">BDP27DRAFT_1446975</name>
</gene>
<organism evidence="2 3">
    <name type="scientific">Rhodocollybia butyracea</name>
    <dbReference type="NCBI Taxonomy" id="206335"/>
    <lineage>
        <taxon>Eukaryota</taxon>
        <taxon>Fungi</taxon>
        <taxon>Dikarya</taxon>
        <taxon>Basidiomycota</taxon>
        <taxon>Agaricomycotina</taxon>
        <taxon>Agaricomycetes</taxon>
        <taxon>Agaricomycetidae</taxon>
        <taxon>Agaricales</taxon>
        <taxon>Marasmiineae</taxon>
        <taxon>Omphalotaceae</taxon>
        <taxon>Rhodocollybia</taxon>
    </lineage>
</organism>
<dbReference type="AlphaFoldDB" id="A0A9P5PWP5"/>
<dbReference type="Proteomes" id="UP000772434">
    <property type="component" value="Unassembled WGS sequence"/>
</dbReference>
<evidence type="ECO:0000313" key="2">
    <source>
        <dbReference type="EMBL" id="KAF9070492.1"/>
    </source>
</evidence>
<feature type="transmembrane region" description="Helical" evidence="1">
    <location>
        <begin position="12"/>
        <end position="32"/>
    </location>
</feature>
<evidence type="ECO:0000256" key="1">
    <source>
        <dbReference type="SAM" id="Phobius"/>
    </source>
</evidence>
<proteinExistence type="predicted"/>
<protein>
    <submittedName>
        <fullName evidence="2">Uncharacterized protein</fullName>
    </submittedName>
</protein>
<sequence>MSTTKFINMAKSYLLLTSGHIIIGPIFTACTFKTIDQMYAACSLDYFLSPSWIAAATFLPAAVITIHYRLAQKAYATIHFGDHLVLAFLHDVIVDLLPAVSLLALIYMTYSLVDYLVYSLLDPTNTTCFPVQLTFPTRAFLFFVYAVAAATHWLALASLYRLAIQDAHESEVSEIGGHEIALFQTGQEIVLFQIWTQPAFITFLNTFEFYLPAINAVADLRNLTAVDRDNHDSDVQALRDNIDKYRAFYKNAEKTKALGEDAIKNLNALKRTIALSFTKLKFMKNIYPCTQQSDKDRLDMMFGKIETVFDNRFLVPFYF</sequence>
<feature type="transmembrane region" description="Helical" evidence="1">
    <location>
        <begin position="52"/>
        <end position="71"/>
    </location>
</feature>
<keyword evidence="1" id="KW-0812">Transmembrane</keyword>
<keyword evidence="1" id="KW-1133">Transmembrane helix</keyword>
<keyword evidence="3" id="KW-1185">Reference proteome</keyword>
<comment type="caution">
    <text evidence="2">The sequence shown here is derived from an EMBL/GenBank/DDBJ whole genome shotgun (WGS) entry which is preliminary data.</text>
</comment>
<dbReference type="EMBL" id="JADNRY010000040">
    <property type="protein sequence ID" value="KAF9070492.1"/>
    <property type="molecule type" value="Genomic_DNA"/>
</dbReference>
<dbReference type="PROSITE" id="PS51257">
    <property type="entry name" value="PROKAR_LIPOPROTEIN"/>
    <property type="match status" value="1"/>
</dbReference>
<reference evidence="2" key="1">
    <citation type="submission" date="2020-11" db="EMBL/GenBank/DDBJ databases">
        <authorList>
            <consortium name="DOE Joint Genome Institute"/>
            <person name="Ahrendt S."/>
            <person name="Riley R."/>
            <person name="Andreopoulos W."/>
            <person name="Labutti K."/>
            <person name="Pangilinan J."/>
            <person name="Ruiz-Duenas F.J."/>
            <person name="Barrasa J.M."/>
            <person name="Sanchez-Garcia M."/>
            <person name="Camarero S."/>
            <person name="Miyauchi S."/>
            <person name="Serrano A."/>
            <person name="Linde D."/>
            <person name="Babiker R."/>
            <person name="Drula E."/>
            <person name="Ayuso-Fernandez I."/>
            <person name="Pacheco R."/>
            <person name="Padilla G."/>
            <person name="Ferreira P."/>
            <person name="Barriuso J."/>
            <person name="Kellner H."/>
            <person name="Castanera R."/>
            <person name="Alfaro M."/>
            <person name="Ramirez L."/>
            <person name="Pisabarro A.G."/>
            <person name="Kuo A."/>
            <person name="Tritt A."/>
            <person name="Lipzen A."/>
            <person name="He G."/>
            <person name="Yan M."/>
            <person name="Ng V."/>
            <person name="Cullen D."/>
            <person name="Martin F."/>
            <person name="Rosso M.-N."/>
            <person name="Henrissat B."/>
            <person name="Hibbett D."/>
            <person name="Martinez A.T."/>
            <person name="Grigoriev I.V."/>
        </authorList>
    </citation>
    <scope>NUCLEOTIDE SEQUENCE</scope>
    <source>
        <strain evidence="2">AH 40177</strain>
    </source>
</reference>